<organism evidence="1 2">
    <name type="scientific">Tessaracoccus antarcticus</name>
    <dbReference type="NCBI Taxonomy" id="2479848"/>
    <lineage>
        <taxon>Bacteria</taxon>
        <taxon>Bacillati</taxon>
        <taxon>Actinomycetota</taxon>
        <taxon>Actinomycetes</taxon>
        <taxon>Propionibacteriales</taxon>
        <taxon>Propionibacteriaceae</taxon>
        <taxon>Tessaracoccus</taxon>
    </lineage>
</organism>
<keyword evidence="2" id="KW-1185">Reference proteome</keyword>
<proteinExistence type="predicted"/>
<protein>
    <submittedName>
        <fullName evidence="1">Uncharacterized protein</fullName>
    </submittedName>
</protein>
<dbReference type="Proteomes" id="UP000275256">
    <property type="component" value="Unassembled WGS sequence"/>
</dbReference>
<gene>
    <name evidence="1" type="ORF">EAX62_07860</name>
</gene>
<comment type="caution">
    <text evidence="1">The sequence shown here is derived from an EMBL/GenBank/DDBJ whole genome shotgun (WGS) entry which is preliminary data.</text>
</comment>
<evidence type="ECO:0000313" key="2">
    <source>
        <dbReference type="Proteomes" id="UP000275256"/>
    </source>
</evidence>
<reference evidence="1 2" key="1">
    <citation type="submission" date="2018-10" db="EMBL/GenBank/DDBJ databases">
        <title>Tessaracoccus antarcticuss sp. nov., isolated from sediment.</title>
        <authorList>
            <person name="Zhou L.Y."/>
            <person name="Du Z.J."/>
        </authorList>
    </citation>
    <scope>NUCLEOTIDE SEQUENCE [LARGE SCALE GENOMIC DNA]</scope>
    <source>
        <strain evidence="1 2">JDX10</strain>
    </source>
</reference>
<dbReference type="AlphaFoldDB" id="A0A3M0G3W6"/>
<accession>A0A3M0G3W6</accession>
<name>A0A3M0G3W6_9ACTN</name>
<evidence type="ECO:0000313" key="1">
    <source>
        <dbReference type="EMBL" id="RMB59670.1"/>
    </source>
</evidence>
<dbReference type="EMBL" id="REFW01000002">
    <property type="protein sequence ID" value="RMB59670.1"/>
    <property type="molecule type" value="Genomic_DNA"/>
</dbReference>
<sequence>MVQENSQGPTAEAATRVCADATETKLEIENPGSKVIVPRTEPLVAALRSDTAPVLTSILLR</sequence>